<dbReference type="PANTHER" id="PTHR42831:SF3">
    <property type="entry name" value="1,2-PHENYLACETYL-COA EPOXIDASE, SUBUNIT D-RELATED"/>
    <property type="match status" value="1"/>
</dbReference>
<dbReference type="eggNOG" id="COG2151">
    <property type="taxonomic scope" value="Bacteria"/>
</dbReference>
<dbReference type="PANTHER" id="PTHR42831">
    <property type="entry name" value="FE-S PROTEIN MATURATION AUXILIARY FACTOR YITW"/>
    <property type="match status" value="1"/>
</dbReference>
<dbReference type="RefSeq" id="WP_005178883.1">
    <property type="nucleotide sequence ID" value="NZ_BANR01000028.1"/>
</dbReference>
<dbReference type="EMBL" id="BANR01000028">
    <property type="protein sequence ID" value="GAC50689.1"/>
    <property type="molecule type" value="Genomic_DNA"/>
</dbReference>
<dbReference type="Proteomes" id="UP000010988">
    <property type="component" value="Unassembled WGS sequence"/>
</dbReference>
<feature type="domain" description="PaaD zinc beta ribbon" evidence="2">
    <location>
        <begin position="128"/>
        <end position="171"/>
    </location>
</feature>
<dbReference type="InterPro" id="IPR056572">
    <property type="entry name" value="Zn_ribbon_PaaD"/>
</dbReference>
<dbReference type="STRING" id="1220583.GOACH_28_00220"/>
<accession>L7KPY4</accession>
<organism evidence="3 4">
    <name type="scientific">Gordonia aichiensis NBRC 108223</name>
    <dbReference type="NCBI Taxonomy" id="1220583"/>
    <lineage>
        <taxon>Bacteria</taxon>
        <taxon>Bacillati</taxon>
        <taxon>Actinomycetota</taxon>
        <taxon>Actinomycetes</taxon>
        <taxon>Mycobacteriales</taxon>
        <taxon>Gordoniaceae</taxon>
        <taxon>Gordonia</taxon>
    </lineage>
</organism>
<sequence>MTSATTADLYTSAPAEIVGAVLDPEMPMVTLADLGIVRDVTVANDRVRVVITPTYSGCPAMLTIRSDIESALARHGYRDVEIITRLEPAWTTDWITATGRRKLVAAGYSAPGPAPRRTTGPIPLTLTPRPRDVTCPHCGSAATTLVSEFGATLCKAHYRCMECAEPFDHVKEI</sequence>
<dbReference type="InterPro" id="IPR011883">
    <property type="entry name" value="PaaD-like"/>
</dbReference>
<reference evidence="3 4" key="1">
    <citation type="submission" date="2012-12" db="EMBL/GenBank/DDBJ databases">
        <title>Whole genome shotgun sequence of Gordonia aichiensis NBRC 108223.</title>
        <authorList>
            <person name="Isaki-Nakamura S."/>
            <person name="Hosoyama A."/>
            <person name="Tsuchikane K."/>
            <person name="Ando Y."/>
            <person name="Baba S."/>
            <person name="Ohji S."/>
            <person name="Hamada M."/>
            <person name="Tamura T."/>
            <person name="Yamazoe A."/>
            <person name="Yamazaki S."/>
            <person name="Fujita N."/>
        </authorList>
    </citation>
    <scope>NUCLEOTIDE SEQUENCE [LARGE SCALE GENOMIC DNA]</scope>
    <source>
        <strain evidence="3 4">NBRC 108223</strain>
    </source>
</reference>
<comment type="caution">
    <text evidence="3">The sequence shown here is derived from an EMBL/GenBank/DDBJ whole genome shotgun (WGS) entry which is preliminary data.</text>
</comment>
<proteinExistence type="predicted"/>
<gene>
    <name evidence="3" type="primary">paaJ</name>
    <name evidence="3" type="ORF">GOACH_28_00220</name>
</gene>
<dbReference type="AlphaFoldDB" id="L7KPY4"/>
<dbReference type="Gene3D" id="3.30.300.130">
    <property type="entry name" value="Fe-S cluster assembly (FSCA)"/>
    <property type="match status" value="1"/>
</dbReference>
<dbReference type="OrthoDB" id="3684942at2"/>
<dbReference type="Pfam" id="PF01883">
    <property type="entry name" value="FeS_assembly_P"/>
    <property type="match status" value="1"/>
</dbReference>
<dbReference type="Pfam" id="PF23451">
    <property type="entry name" value="Zn_ribbon_PaaD"/>
    <property type="match status" value="1"/>
</dbReference>
<dbReference type="InterPro" id="IPR034904">
    <property type="entry name" value="FSCA_dom_sf"/>
</dbReference>
<evidence type="ECO:0000313" key="4">
    <source>
        <dbReference type="Proteomes" id="UP000010988"/>
    </source>
</evidence>
<name>L7KPY4_9ACTN</name>
<dbReference type="NCBIfam" id="TIGR02159">
    <property type="entry name" value="PA_CoA_Oxy4"/>
    <property type="match status" value="1"/>
</dbReference>
<keyword evidence="4" id="KW-1185">Reference proteome</keyword>
<protein>
    <submittedName>
        <fullName evidence="3">Phenylacetate-CoA oxygenase subunit PaaJ</fullName>
    </submittedName>
</protein>
<evidence type="ECO:0000313" key="3">
    <source>
        <dbReference type="EMBL" id="GAC50689.1"/>
    </source>
</evidence>
<feature type="domain" description="MIP18 family-like" evidence="1">
    <location>
        <begin position="20"/>
        <end position="73"/>
    </location>
</feature>
<dbReference type="InterPro" id="IPR052339">
    <property type="entry name" value="Fe-S_Maturation_MIP18"/>
</dbReference>
<evidence type="ECO:0000259" key="2">
    <source>
        <dbReference type="Pfam" id="PF23451"/>
    </source>
</evidence>
<dbReference type="SUPFAM" id="SSF117916">
    <property type="entry name" value="Fe-S cluster assembly (FSCA) domain-like"/>
    <property type="match status" value="1"/>
</dbReference>
<dbReference type="InterPro" id="IPR002744">
    <property type="entry name" value="MIP18-like"/>
</dbReference>
<evidence type="ECO:0000259" key="1">
    <source>
        <dbReference type="Pfam" id="PF01883"/>
    </source>
</evidence>